<feature type="transmembrane region" description="Helical" evidence="10">
    <location>
        <begin position="97"/>
        <end position="117"/>
    </location>
</feature>
<dbReference type="PROSITE" id="PS00216">
    <property type="entry name" value="SUGAR_TRANSPORT_1"/>
    <property type="match status" value="1"/>
</dbReference>
<feature type="transmembrane region" description="Helical" evidence="10">
    <location>
        <begin position="304"/>
        <end position="328"/>
    </location>
</feature>
<dbReference type="PROSITE" id="PS00217">
    <property type="entry name" value="SUGAR_TRANSPORT_2"/>
    <property type="match status" value="1"/>
</dbReference>
<dbReference type="Gene3D" id="1.20.1250.20">
    <property type="entry name" value="MFS general substrate transporter like domains"/>
    <property type="match status" value="1"/>
</dbReference>
<feature type="transmembrane region" description="Helical" evidence="10">
    <location>
        <begin position="370"/>
        <end position="391"/>
    </location>
</feature>
<dbReference type="InParanoid" id="A0A369JCZ5"/>
<feature type="transmembrane region" description="Helical" evidence="10">
    <location>
        <begin position="411"/>
        <end position="433"/>
    </location>
</feature>
<dbReference type="PRINTS" id="PR00171">
    <property type="entry name" value="SUGRTRNSPORT"/>
</dbReference>
<feature type="transmembrane region" description="Helical" evidence="10">
    <location>
        <begin position="211"/>
        <end position="233"/>
    </location>
</feature>
<proteinExistence type="inferred from homology"/>
<evidence type="ECO:0000256" key="1">
    <source>
        <dbReference type="ARBA" id="ARBA00004651"/>
    </source>
</evidence>
<dbReference type="InterPro" id="IPR003663">
    <property type="entry name" value="Sugar/inositol_transpt"/>
</dbReference>
<dbReference type="GO" id="GO:0005886">
    <property type="term" value="C:plasma membrane"/>
    <property type="evidence" value="ECO:0007669"/>
    <property type="project" value="UniProtKB-SubCell"/>
</dbReference>
<comment type="caution">
    <text evidence="12">The sequence shown here is derived from an EMBL/GenBank/DDBJ whole genome shotgun (WGS) entry which is preliminary data.</text>
</comment>
<evidence type="ECO:0000256" key="6">
    <source>
        <dbReference type="ARBA" id="ARBA00022989"/>
    </source>
</evidence>
<keyword evidence="5 10" id="KW-0812">Transmembrane</keyword>
<evidence type="ECO:0000256" key="2">
    <source>
        <dbReference type="ARBA" id="ARBA00010992"/>
    </source>
</evidence>
<dbReference type="NCBIfam" id="TIGR00879">
    <property type="entry name" value="SP"/>
    <property type="match status" value="1"/>
</dbReference>
<dbReference type="PANTHER" id="PTHR48020:SF12">
    <property type="entry name" value="PROTON MYO-INOSITOL COTRANSPORTER"/>
    <property type="match status" value="1"/>
</dbReference>
<dbReference type="InterPro" id="IPR050814">
    <property type="entry name" value="Myo-inositol_Transporter"/>
</dbReference>
<dbReference type="STRING" id="39966.A0A369JCZ5"/>
<comment type="subcellular location">
    <subcellularLocation>
        <location evidence="1">Cell membrane</location>
        <topology evidence="1">Multi-pass membrane protein</topology>
    </subcellularLocation>
</comment>
<dbReference type="InterPro" id="IPR005828">
    <property type="entry name" value="MFS_sugar_transport-like"/>
</dbReference>
<feature type="transmembrane region" description="Helical" evidence="10">
    <location>
        <begin position="340"/>
        <end position="358"/>
    </location>
</feature>
<keyword evidence="3 9" id="KW-0813">Transport</keyword>
<evidence type="ECO:0000256" key="8">
    <source>
        <dbReference type="ARBA" id="ARBA00049119"/>
    </source>
</evidence>
<comment type="catalytic activity">
    <reaction evidence="8">
        <text>myo-inositol(out) + H(+)(out) = myo-inositol(in) + H(+)(in)</text>
        <dbReference type="Rhea" id="RHEA:60364"/>
        <dbReference type="ChEBI" id="CHEBI:15378"/>
        <dbReference type="ChEBI" id="CHEBI:17268"/>
    </reaction>
</comment>
<reference evidence="12" key="1">
    <citation type="submission" date="2018-04" db="EMBL/GenBank/DDBJ databases">
        <title>Whole genome sequencing of Hypsizygus marmoreus.</title>
        <authorList>
            <person name="Choi I.-G."/>
            <person name="Min B."/>
            <person name="Kim J.-G."/>
            <person name="Kim S."/>
            <person name="Oh Y.-L."/>
            <person name="Kong W.-S."/>
            <person name="Park H."/>
            <person name="Jeong J."/>
            <person name="Song E.-S."/>
        </authorList>
    </citation>
    <scope>NUCLEOTIDE SEQUENCE [LARGE SCALE GENOMIC DNA]</scope>
    <source>
        <strain evidence="12">51987-8</strain>
    </source>
</reference>
<feature type="domain" description="Major facilitator superfamily (MFS) profile" evidence="11">
    <location>
        <begin position="56"/>
        <end position="501"/>
    </location>
</feature>
<dbReference type="FunCoup" id="A0A369JCZ5">
    <property type="interactions" value="144"/>
</dbReference>
<evidence type="ECO:0000256" key="9">
    <source>
        <dbReference type="RuleBase" id="RU003346"/>
    </source>
</evidence>
<feature type="transmembrane region" description="Helical" evidence="10">
    <location>
        <begin position="51"/>
        <end position="69"/>
    </location>
</feature>
<evidence type="ECO:0000259" key="11">
    <source>
        <dbReference type="PROSITE" id="PS50850"/>
    </source>
</evidence>
<feature type="transmembrane region" description="Helical" evidence="10">
    <location>
        <begin position="183"/>
        <end position="205"/>
    </location>
</feature>
<dbReference type="AlphaFoldDB" id="A0A369JCZ5"/>
<evidence type="ECO:0000256" key="7">
    <source>
        <dbReference type="ARBA" id="ARBA00023136"/>
    </source>
</evidence>
<comment type="similarity">
    <text evidence="2 9">Belongs to the major facilitator superfamily. Sugar transporter (TC 2.A.1.1) family.</text>
</comment>
<dbReference type="PROSITE" id="PS50850">
    <property type="entry name" value="MFS"/>
    <property type="match status" value="1"/>
</dbReference>
<feature type="transmembrane region" description="Helical" evidence="10">
    <location>
        <begin position="124"/>
        <end position="142"/>
    </location>
</feature>
<dbReference type="Proteomes" id="UP000076154">
    <property type="component" value="Unassembled WGS sequence"/>
</dbReference>
<dbReference type="InterPro" id="IPR020846">
    <property type="entry name" value="MFS_dom"/>
</dbReference>
<keyword evidence="4" id="KW-1003">Cell membrane</keyword>
<evidence type="ECO:0000256" key="4">
    <source>
        <dbReference type="ARBA" id="ARBA00022475"/>
    </source>
</evidence>
<feature type="transmembrane region" description="Helical" evidence="10">
    <location>
        <begin position="154"/>
        <end position="171"/>
    </location>
</feature>
<keyword evidence="6 10" id="KW-1133">Transmembrane helix</keyword>
<dbReference type="Pfam" id="PF00083">
    <property type="entry name" value="Sugar_tr"/>
    <property type="match status" value="1"/>
</dbReference>
<dbReference type="InterPro" id="IPR036259">
    <property type="entry name" value="MFS_trans_sf"/>
</dbReference>
<name>A0A369JCZ5_HYPMA</name>
<dbReference type="EMBL" id="LUEZ02000113">
    <property type="protein sequence ID" value="RDB17304.1"/>
    <property type="molecule type" value="Genomic_DNA"/>
</dbReference>
<evidence type="ECO:0000256" key="3">
    <source>
        <dbReference type="ARBA" id="ARBA00022448"/>
    </source>
</evidence>
<feature type="transmembrane region" description="Helical" evidence="10">
    <location>
        <begin position="445"/>
        <end position="467"/>
    </location>
</feature>
<dbReference type="FunFam" id="1.20.1250.20:FF:000073">
    <property type="entry name" value="MFS myo-inositol transporter, putative"/>
    <property type="match status" value="1"/>
</dbReference>
<evidence type="ECO:0000313" key="13">
    <source>
        <dbReference type="Proteomes" id="UP000076154"/>
    </source>
</evidence>
<dbReference type="PANTHER" id="PTHR48020">
    <property type="entry name" value="PROTON MYO-INOSITOL COTRANSPORTER"/>
    <property type="match status" value="1"/>
</dbReference>
<evidence type="ECO:0000256" key="10">
    <source>
        <dbReference type="SAM" id="Phobius"/>
    </source>
</evidence>
<evidence type="ECO:0000256" key="5">
    <source>
        <dbReference type="ARBA" id="ARBA00022692"/>
    </source>
</evidence>
<dbReference type="GO" id="GO:1904679">
    <property type="term" value="P:myo-inositol import across plasma membrane"/>
    <property type="evidence" value="ECO:0007669"/>
    <property type="project" value="UniProtKB-ARBA"/>
</dbReference>
<dbReference type="InterPro" id="IPR005829">
    <property type="entry name" value="Sugar_transporter_CS"/>
</dbReference>
<gene>
    <name evidence="12" type="primary">itr1</name>
    <name evidence="12" type="ORF">Hypma_001912</name>
</gene>
<dbReference type="SUPFAM" id="SSF103473">
    <property type="entry name" value="MFS general substrate transporter"/>
    <property type="match status" value="1"/>
</dbReference>
<accession>A0A369JCZ5</accession>
<dbReference type="GO" id="GO:0005365">
    <property type="term" value="F:myo-inositol transmembrane transporter activity"/>
    <property type="evidence" value="ECO:0007669"/>
    <property type="project" value="UniProtKB-ARBA"/>
</dbReference>
<dbReference type="CDD" id="cd17360">
    <property type="entry name" value="MFS_HMIT_like"/>
    <property type="match status" value="1"/>
</dbReference>
<keyword evidence="13" id="KW-1185">Reference proteome</keyword>
<protein>
    <submittedName>
        <fullName evidence="12">Myo-inositol transporter 1</fullName>
    </submittedName>
</protein>
<keyword evidence="7 10" id="KW-0472">Membrane</keyword>
<sequence length="541" mass="58676">MTSLDEKHSTAVHDISALDKDADLADLVRDIDTGEINELAVVVEGEERTTWFVWVLVLCSTISGLLFGYDTGVISGALVSIGSDLGPEKLANGQKEFITSATTLGALLGGLVAGVLSDWTGRRPVLGIADIIFIGGAIGQAVCHDVWSMIGGRFLIGVGVGLAACIAPLYIQELSPTRLRGRMVVLNVVMITLGQVIAYGIGAGFDNIHGGWRWMVGLGAVPAGIQFVLLFFLPESPRILIRRGNMSGARAIMAKIYAFAKPEEVDLKVKVLHAAVQRSIEITNTTTFTQRLRSMFFDPVNRRALIVGCGMQAFQQLCGFNTLMYYSATLFKEIGFDQPIAVGLIISGTNFIFTLVALKWIDRIGRRKIMIWSAPGMVFGLTLASISFHYLTVKTNGDLIDGTQYSTAWSAIVLVSMIAFVASYATGLGNVPWQQGELFGLEVRGLGTSLSTATNWAGNLLIGSTYLSLMDKITPAGAFGFYAGLCLLGWFFVLGCFPETAGLSLEEVKMVFKHGFGIKESQRLRNAKKQIQERDLVMRDR</sequence>
<organism evidence="12 13">
    <name type="scientific">Hypsizygus marmoreus</name>
    <name type="common">White beech mushroom</name>
    <name type="synonym">Agaricus marmoreus</name>
    <dbReference type="NCBI Taxonomy" id="39966"/>
    <lineage>
        <taxon>Eukaryota</taxon>
        <taxon>Fungi</taxon>
        <taxon>Dikarya</taxon>
        <taxon>Basidiomycota</taxon>
        <taxon>Agaricomycotina</taxon>
        <taxon>Agaricomycetes</taxon>
        <taxon>Agaricomycetidae</taxon>
        <taxon>Agaricales</taxon>
        <taxon>Tricholomatineae</taxon>
        <taxon>Lyophyllaceae</taxon>
        <taxon>Hypsizygus</taxon>
    </lineage>
</organism>
<evidence type="ECO:0000313" key="12">
    <source>
        <dbReference type="EMBL" id="RDB17304.1"/>
    </source>
</evidence>
<dbReference type="OrthoDB" id="6339427at2759"/>
<feature type="transmembrane region" description="Helical" evidence="10">
    <location>
        <begin position="479"/>
        <end position="497"/>
    </location>
</feature>